<dbReference type="Gene3D" id="3.30.420.10">
    <property type="entry name" value="Ribonuclease H-like superfamily/Ribonuclease H"/>
    <property type="match status" value="1"/>
</dbReference>
<dbReference type="InterPro" id="IPR036397">
    <property type="entry name" value="RNaseH_sf"/>
</dbReference>
<protein>
    <submittedName>
        <fullName evidence="2">Transposase</fullName>
    </submittedName>
</protein>
<evidence type="ECO:0000313" key="1">
    <source>
        <dbReference type="Proteomes" id="UP000887566"/>
    </source>
</evidence>
<proteinExistence type="predicted"/>
<dbReference type="AlphaFoldDB" id="A0A914UJ68"/>
<reference evidence="2" key="1">
    <citation type="submission" date="2022-11" db="UniProtKB">
        <authorList>
            <consortium name="WormBaseParasite"/>
        </authorList>
    </citation>
    <scope>IDENTIFICATION</scope>
</reference>
<dbReference type="PANTHER" id="PTHR47326:SF1">
    <property type="entry name" value="HTH PSQ-TYPE DOMAIN-CONTAINING PROTEIN"/>
    <property type="match status" value="1"/>
</dbReference>
<dbReference type="GO" id="GO:0003676">
    <property type="term" value="F:nucleic acid binding"/>
    <property type="evidence" value="ECO:0007669"/>
    <property type="project" value="InterPro"/>
</dbReference>
<accession>A0A914UJ68</accession>
<keyword evidence="1" id="KW-1185">Reference proteome</keyword>
<organism evidence="1 2">
    <name type="scientific">Plectus sambesii</name>
    <dbReference type="NCBI Taxonomy" id="2011161"/>
    <lineage>
        <taxon>Eukaryota</taxon>
        <taxon>Metazoa</taxon>
        <taxon>Ecdysozoa</taxon>
        <taxon>Nematoda</taxon>
        <taxon>Chromadorea</taxon>
        <taxon>Plectida</taxon>
        <taxon>Plectina</taxon>
        <taxon>Plectoidea</taxon>
        <taxon>Plectidae</taxon>
        <taxon>Plectus</taxon>
    </lineage>
</organism>
<sequence>MQDGAPPHFAKDVRDWPNENFGGRWMGHGSPTMPWSSRSPDLTPCDFFLWGFIKSKVYTINLRDIPELKDRIRNAFGQVTDKMRQKTLLEYRKRLKRVLKNEGGHIEQYNS</sequence>
<evidence type="ECO:0000313" key="2">
    <source>
        <dbReference type="WBParaSite" id="PSAMB.scaffold1053size36660.g10670.t1"/>
    </source>
</evidence>
<dbReference type="Proteomes" id="UP000887566">
    <property type="component" value="Unplaced"/>
</dbReference>
<dbReference type="WBParaSite" id="PSAMB.scaffold1053size36660.g10670.t1">
    <property type="protein sequence ID" value="PSAMB.scaffold1053size36660.g10670.t1"/>
    <property type="gene ID" value="PSAMB.scaffold1053size36660.g10670"/>
</dbReference>
<name>A0A914UJ68_9BILA</name>
<dbReference type="PANTHER" id="PTHR47326">
    <property type="entry name" value="TRANSPOSABLE ELEMENT TC3 TRANSPOSASE-LIKE PROTEIN"/>
    <property type="match status" value="1"/>
</dbReference>